<dbReference type="PANTHER" id="PTHR31225:SF240">
    <property type="entry name" value="(+)-DELTA-CADINENE SYNTHASE"/>
    <property type="match status" value="1"/>
</dbReference>
<protein>
    <recommendedName>
        <fullName evidence="3">Terpene synthase metal-binding domain-containing protein</fullName>
    </recommendedName>
</protein>
<dbReference type="SUPFAM" id="SSF48576">
    <property type="entry name" value="Terpenoid synthases"/>
    <property type="match status" value="1"/>
</dbReference>
<feature type="chain" id="PRO_5047403879" description="Terpene synthase metal-binding domain-containing protein" evidence="2">
    <location>
        <begin position="22"/>
        <end position="194"/>
    </location>
</feature>
<dbReference type="Gene3D" id="1.10.600.10">
    <property type="entry name" value="Farnesyl Diphosphate Synthase"/>
    <property type="match status" value="1"/>
</dbReference>
<dbReference type="EMBL" id="JBBPBM010000004">
    <property type="protein sequence ID" value="KAK8589108.1"/>
    <property type="molecule type" value="Genomic_DNA"/>
</dbReference>
<organism evidence="4 5">
    <name type="scientific">Hibiscus sabdariffa</name>
    <name type="common">roselle</name>
    <dbReference type="NCBI Taxonomy" id="183260"/>
    <lineage>
        <taxon>Eukaryota</taxon>
        <taxon>Viridiplantae</taxon>
        <taxon>Streptophyta</taxon>
        <taxon>Embryophyta</taxon>
        <taxon>Tracheophyta</taxon>
        <taxon>Spermatophyta</taxon>
        <taxon>Magnoliopsida</taxon>
        <taxon>eudicotyledons</taxon>
        <taxon>Gunneridae</taxon>
        <taxon>Pentapetalae</taxon>
        <taxon>rosids</taxon>
        <taxon>malvids</taxon>
        <taxon>Malvales</taxon>
        <taxon>Malvaceae</taxon>
        <taxon>Malvoideae</taxon>
        <taxon>Hibiscus</taxon>
    </lineage>
</organism>
<evidence type="ECO:0000313" key="4">
    <source>
        <dbReference type="EMBL" id="KAK8589108.1"/>
    </source>
</evidence>
<comment type="caution">
    <text evidence="4">The sequence shown here is derived from an EMBL/GenBank/DDBJ whole genome shotgun (WGS) entry which is preliminary data.</text>
</comment>
<gene>
    <name evidence="4" type="ORF">V6N12_023514</name>
</gene>
<accession>A0ABR2FYT0</accession>
<evidence type="ECO:0000256" key="2">
    <source>
        <dbReference type="SAM" id="SignalP"/>
    </source>
</evidence>
<sequence>MRVAIITTALTLLSVTSLVAMEDTLTPEIFNWTSNTPTIIVACATHGRLWDDIVSHKFEQERGHCTSAVECYMKEHKVSEEEACNELKKQVDDAWKDINYEMIFSETSKVVPMQVLTRVLNLARGTEFMYRTGDGLNNYPVGLAVKKLAVMNLHSKFAAVTLEGMWYWSCSYIGDQRALEVWSKPACFEKLIAI</sequence>
<proteinExistence type="predicted"/>
<dbReference type="Proteomes" id="UP001472677">
    <property type="component" value="Unassembled WGS sequence"/>
</dbReference>
<dbReference type="Pfam" id="PF03936">
    <property type="entry name" value="Terpene_synth_C"/>
    <property type="match status" value="1"/>
</dbReference>
<evidence type="ECO:0000256" key="1">
    <source>
        <dbReference type="ARBA" id="ARBA00022723"/>
    </source>
</evidence>
<keyword evidence="1" id="KW-0479">Metal-binding</keyword>
<name>A0ABR2FYT0_9ROSI</name>
<feature type="signal peptide" evidence="2">
    <location>
        <begin position="1"/>
        <end position="21"/>
    </location>
</feature>
<dbReference type="InterPro" id="IPR050148">
    <property type="entry name" value="Terpene_synthase-like"/>
</dbReference>
<evidence type="ECO:0000313" key="5">
    <source>
        <dbReference type="Proteomes" id="UP001472677"/>
    </source>
</evidence>
<dbReference type="InterPro" id="IPR008949">
    <property type="entry name" value="Isoprenoid_synthase_dom_sf"/>
</dbReference>
<reference evidence="4 5" key="1">
    <citation type="journal article" date="2024" name="G3 (Bethesda)">
        <title>Genome assembly of Hibiscus sabdariffa L. provides insights into metabolisms of medicinal natural products.</title>
        <authorList>
            <person name="Kim T."/>
        </authorList>
    </citation>
    <scope>NUCLEOTIDE SEQUENCE [LARGE SCALE GENOMIC DNA]</scope>
    <source>
        <strain evidence="4">TK-2024</strain>
        <tissue evidence="4">Old leaves</tissue>
    </source>
</reference>
<feature type="domain" description="Terpene synthase metal-binding" evidence="3">
    <location>
        <begin position="1"/>
        <end position="97"/>
    </location>
</feature>
<evidence type="ECO:0000259" key="3">
    <source>
        <dbReference type="Pfam" id="PF03936"/>
    </source>
</evidence>
<keyword evidence="2" id="KW-0732">Signal</keyword>
<dbReference type="PANTHER" id="PTHR31225">
    <property type="entry name" value="OS04G0344100 PROTEIN-RELATED"/>
    <property type="match status" value="1"/>
</dbReference>
<dbReference type="InterPro" id="IPR005630">
    <property type="entry name" value="Terpene_synthase_metal-bd"/>
</dbReference>
<keyword evidence="5" id="KW-1185">Reference proteome</keyword>